<keyword evidence="1" id="KW-0175">Coiled coil</keyword>
<dbReference type="RefSeq" id="WP_251917400.1">
    <property type="nucleotide sequence ID" value="NZ_JAMRXG010000018.1"/>
</dbReference>
<protein>
    <recommendedName>
        <fullName evidence="5">Phage-related protein</fullName>
    </recommendedName>
</protein>
<keyword evidence="4" id="KW-1185">Reference proteome</keyword>
<evidence type="ECO:0000256" key="1">
    <source>
        <dbReference type="SAM" id="Coils"/>
    </source>
</evidence>
<evidence type="ECO:0000313" key="4">
    <source>
        <dbReference type="Proteomes" id="UP001139157"/>
    </source>
</evidence>
<reference evidence="3" key="1">
    <citation type="submission" date="2022-06" db="EMBL/GenBank/DDBJ databases">
        <title>Novel species in genus nocardia.</title>
        <authorList>
            <person name="Li F."/>
        </authorList>
    </citation>
    <scope>NUCLEOTIDE SEQUENCE</scope>
    <source>
        <strain evidence="3">CDC141</strain>
    </source>
</reference>
<keyword evidence="2" id="KW-0812">Transmembrane</keyword>
<sequence length="1979" mass="204812">MTAPGGIRIPITADGRGFPEDLTRVVIQAMRRVQVRLDASPLEVSASVNLDTAGSEAQLRQLRDRLQAEARPITQRVVVDVDRAGVAAAQSATARVVAGEQSMQRAHRDTAAAARAVMAERARAAAQLDRVSEQMRRSADAEKNAQFALAQAKLAAASAVPDPEAQALKQERAALRVARAESALAAAKKAAAAVDDDPDAKAEARERAAQRVAAAELSVAAAKRAAAAAAPDEDAAALRRERAALRVEQAENRVAEARRRGIDLARQAETLAQRARGIGIVAPTVSGGADVDRLRGRADAASASFTRLGSAIGTATRTAAGLSAVTAAVAAIGGAAGLAGGAVGGLVVGLSAIGPAAGAIAATAAVGLAGLKDAFKAVSDAAEAAPAEAVAKTKAVAAAQEQLASAAESAESAQRAVAAAQKDATRAAKDVGEAYRQAGRDIEDAALRARGATLSQKEAALDLREAQKEERESRLNPAEHEQAMLRLERAQLSYDRAVRESTRANEDNAETQAKGLEGADAVVAAKERQQAAEERVTQAQQAAAKAGEQVAKAAAAVAEAQNAAAPASEKAAAAMAKLAPNAREFVTAVRGIKPAFEDAARAVQNTGFAGLGATLADVSGRAIPVVRDGMIEVAREINGATTQFTNFIGTARGLEGLRSTFAGSANFLAGLRSGTGEATQGLLDFVAVSEPALEGMGSALSGIGGAIGRVFSEAAASGQLQSVFGGFTQLLESTGPLLGGLISSLLTMADRVLPSLSPLFESLGAALVDIAPELGDLGAVFAQSLSAIMPDLSRFIGALAEGLRPVLPVIAELIRSLLTAVEPLIGPISQVAQVVGTALADALRALAPSMGPIGQAFADLITAAAPLVPLIAENLSVALQALAPALSEIARALAPVIRSFADQMRPVIAQIAPILAEVARTVGLALADALRQIAPMLPELVGSFSQLLLAVLPLLPEFARLAAEILPPLINVLVQMTPHFLRIIDVLTWLIREVIIPLVLPYFQSMADQIASNLEFVGNVFETWNAIVDRVLNAVKSAWGSLSDAVTAVKDWFTDTVFPALGSALERVKGWFTTGVDAITSTWDRLREAAAAPVRFVVNTVWNQGLLKAWNTVAKFLPGVGELAPVQLGFATGGSVSGPGSGTSDDILAWLSNGEHVVTAAEVIKAGGQNVLYAIRDMIARGIPFQWDGGRVVSLLGRDNLDAYGAAVKTRGIGNVPPEGLFGPLSPRFAEGGAVLPWMYQLLRGHEFARAQHGRPYQWAGPRFAGDSFDCSGFMGSIAAVILGLNPWQRYWATASFAGYPPVGPQGFVKSALDGGMVIGVTDDPGGPGGGHTAGVLGALPELGIPSPMRVESGGALGDVHYGSGTDPRSFAAMYGLPIGANGFFQPGAGGGGGGSVGPAPADQRGFVERQIAKVFDAVVGPLRRRIESEIGPPPPEFRKIPGDFLTTVQDGSVHYLSGLVGGLGDRLPRAWTAARELAGRALDAVNPFDSGGIARGTGLLAKDVIDPERVLSPEQTRLFEALVISLQQIAGGSRVSGENFDLLTNTVFSAGIDALAQAFGIELERRKTTPTPEEAAQREQTQAAIDETGRLAAETRELVQRTESNHELVIKEQTEQLRQLLNGIADKLTDAALRPIVQSAVDAAIGVVEDWLRAAASVIREGTDRTTAAVQNLDIRADPGTGAPAPFGAPGSAFDAAKAISDAVVSVANTAQQVFQQVAQQVANAALAQKPSRVDQSKGVLGRDISGGPLVDMIVRLTGVEIEILDTLIDTLEEVRKFRGDQVQAFDSTGRIISDTAELIQRNESSLQLVVNEMNRLNRELIKAVLRYLVLNVLLPIITAILGAMIQLAAVAIGAAIGSIIPGIGTFIGAAIGAIIGAALAGVAAVFTGALAIGAGAAIDSFDSGGVAVGKGLLAKDVVEPERVLSPAQTKLFDRMVSALESGDRSTHRTTHVNAPIHVVGGGPNTGQAVQNHLLSLL</sequence>
<keyword evidence="2" id="KW-0472">Membrane</keyword>
<feature type="transmembrane region" description="Helical" evidence="2">
    <location>
        <begin position="1829"/>
        <end position="1862"/>
    </location>
</feature>
<feature type="transmembrane region" description="Helical" evidence="2">
    <location>
        <begin position="1868"/>
        <end position="1894"/>
    </location>
</feature>
<accession>A0A9X2IZZ4</accession>
<dbReference type="InterPro" id="IPR016024">
    <property type="entry name" value="ARM-type_fold"/>
</dbReference>
<keyword evidence="2" id="KW-1133">Transmembrane helix</keyword>
<dbReference type="Proteomes" id="UP001139157">
    <property type="component" value="Unassembled WGS sequence"/>
</dbReference>
<proteinExistence type="predicted"/>
<dbReference type="EMBL" id="JAMRXG010000018">
    <property type="protein sequence ID" value="MCM6777938.1"/>
    <property type="molecule type" value="Genomic_DNA"/>
</dbReference>
<feature type="coiled-coil region" evidence="1">
    <location>
        <begin position="396"/>
        <end position="430"/>
    </location>
</feature>
<feature type="coiled-coil region" evidence="1">
    <location>
        <begin position="205"/>
        <end position="267"/>
    </location>
</feature>
<evidence type="ECO:0008006" key="5">
    <source>
        <dbReference type="Google" id="ProtNLM"/>
    </source>
</evidence>
<name>A0A9X2IZZ4_9NOCA</name>
<organism evidence="3 4">
    <name type="scientific">Nocardia pulmonis</name>
    <dbReference type="NCBI Taxonomy" id="2951408"/>
    <lineage>
        <taxon>Bacteria</taxon>
        <taxon>Bacillati</taxon>
        <taxon>Actinomycetota</taxon>
        <taxon>Actinomycetes</taxon>
        <taxon>Mycobacteriales</taxon>
        <taxon>Nocardiaceae</taxon>
        <taxon>Nocardia</taxon>
    </lineage>
</organism>
<gene>
    <name evidence="3" type="ORF">NDR86_31080</name>
</gene>
<evidence type="ECO:0000256" key="2">
    <source>
        <dbReference type="SAM" id="Phobius"/>
    </source>
</evidence>
<feature type="coiled-coil region" evidence="1">
    <location>
        <begin position="480"/>
        <end position="563"/>
    </location>
</feature>
<comment type="caution">
    <text evidence="3">The sequence shown here is derived from an EMBL/GenBank/DDBJ whole genome shotgun (WGS) entry which is preliminary data.</text>
</comment>
<evidence type="ECO:0000313" key="3">
    <source>
        <dbReference type="EMBL" id="MCM6777938.1"/>
    </source>
</evidence>
<dbReference type="SUPFAM" id="SSF48371">
    <property type="entry name" value="ARM repeat"/>
    <property type="match status" value="1"/>
</dbReference>
<dbReference type="PANTHER" id="PTHR12460">
    <property type="entry name" value="CYCLIN-DEPENDENT KINASE INHIBITOR-RELATED PROTEIN"/>
    <property type="match status" value="1"/>
</dbReference>
<dbReference type="PANTHER" id="PTHR12460:SF38">
    <property type="entry name" value="KINETOPLAST-ASSOCIATED PROTEIN-LIKE PROTEIN"/>
    <property type="match status" value="1"/>
</dbReference>